<evidence type="ECO:0000313" key="3">
    <source>
        <dbReference type="Proteomes" id="UP000230842"/>
    </source>
</evidence>
<protein>
    <submittedName>
        <fullName evidence="2">Uncharacterized protein</fullName>
    </submittedName>
</protein>
<feature type="chain" id="PRO_5015034349" evidence="1">
    <location>
        <begin position="29"/>
        <end position="182"/>
    </location>
</feature>
<organism evidence="2 3">
    <name type="scientific">Mumia flava</name>
    <dbReference type="NCBI Taxonomy" id="1348852"/>
    <lineage>
        <taxon>Bacteria</taxon>
        <taxon>Bacillati</taxon>
        <taxon>Actinomycetota</taxon>
        <taxon>Actinomycetes</taxon>
        <taxon>Propionibacteriales</taxon>
        <taxon>Nocardioidaceae</taxon>
        <taxon>Mumia</taxon>
    </lineage>
</organism>
<dbReference type="OrthoDB" id="3825962at2"/>
<name>A0A0B2B7A1_9ACTN</name>
<comment type="caution">
    <text evidence="2">The sequence shown here is derived from an EMBL/GenBank/DDBJ whole genome shotgun (WGS) entry which is preliminary data.</text>
</comment>
<keyword evidence="1" id="KW-0732">Signal</keyword>
<proteinExistence type="predicted"/>
<gene>
    <name evidence="2" type="ORF">CLV56_1803</name>
</gene>
<evidence type="ECO:0000313" key="2">
    <source>
        <dbReference type="EMBL" id="PJJ57568.1"/>
    </source>
</evidence>
<evidence type="ECO:0000256" key="1">
    <source>
        <dbReference type="SAM" id="SignalP"/>
    </source>
</evidence>
<dbReference type="EMBL" id="PGEZ01000001">
    <property type="protein sequence ID" value="PJJ57568.1"/>
    <property type="molecule type" value="Genomic_DNA"/>
</dbReference>
<accession>A0A0B2B7A1</accession>
<feature type="signal peptide" evidence="1">
    <location>
        <begin position="1"/>
        <end position="28"/>
    </location>
</feature>
<keyword evidence="3" id="KW-1185">Reference proteome</keyword>
<dbReference type="AlphaFoldDB" id="A0A0B2B7A1"/>
<dbReference type="RefSeq" id="WP_039358485.1">
    <property type="nucleotide sequence ID" value="NZ_PGEZ01000001.1"/>
</dbReference>
<sequence>MNTRTIRVAATLSGAVLAGALLPAAAHAETDVVRDPRGDAPRAVDITKLRVAHGTYRVKGTLTIPHLKKRKAAATELILKPRKSGGWTYHVGVWRGRQGKVRSLYLGWMHRDDPASWQTLPCNGIRTSATKKKLKISVPNRCLTESPSGRRLKGKAGILARIGPGHDSFDEMTRYTPWLRQG</sequence>
<dbReference type="Proteomes" id="UP000230842">
    <property type="component" value="Unassembled WGS sequence"/>
</dbReference>
<reference evidence="2 3" key="1">
    <citation type="submission" date="2017-11" db="EMBL/GenBank/DDBJ databases">
        <title>Genomic Encyclopedia of Archaeal and Bacterial Type Strains, Phase II (KMG-II): From Individual Species to Whole Genera.</title>
        <authorList>
            <person name="Goeker M."/>
        </authorList>
    </citation>
    <scope>NUCLEOTIDE SEQUENCE [LARGE SCALE GENOMIC DNA]</scope>
    <source>
        <strain evidence="2 3">DSM 27763</strain>
    </source>
</reference>